<dbReference type="OrthoDB" id="9762978at2"/>
<evidence type="ECO:0000256" key="8">
    <source>
        <dbReference type="ARBA" id="ARBA00038435"/>
    </source>
</evidence>
<dbReference type="PANTHER" id="PTHR33451">
    <property type="entry name" value="MALATE-2H(+)/NA(+)-LACTATE ANTIPORTER"/>
    <property type="match status" value="1"/>
</dbReference>
<dbReference type="GO" id="GO:0015297">
    <property type="term" value="F:antiporter activity"/>
    <property type="evidence" value="ECO:0007669"/>
    <property type="project" value="UniProtKB-KW"/>
</dbReference>
<feature type="transmembrane region" description="Helical" evidence="9">
    <location>
        <begin position="12"/>
        <end position="31"/>
    </location>
</feature>
<gene>
    <name evidence="11" type="primary">nhaC</name>
    <name evidence="11" type="ORF">CUU66_15990</name>
</gene>
<proteinExistence type="inferred from homology"/>
<evidence type="ECO:0000313" key="12">
    <source>
        <dbReference type="Proteomes" id="UP000234748"/>
    </source>
</evidence>
<evidence type="ECO:0000256" key="2">
    <source>
        <dbReference type="ARBA" id="ARBA00022448"/>
    </source>
</evidence>
<reference evidence="11 12" key="1">
    <citation type="submission" date="2017-11" db="EMBL/GenBank/DDBJ databases">
        <title>Comparitive Functional Genomics of Dry Heat Resistant strains isolated from the Viking Spacecraft.</title>
        <authorList>
            <person name="Seuylemezian A."/>
            <person name="Cooper K."/>
            <person name="Vaishampayan P."/>
        </authorList>
    </citation>
    <scope>NUCLEOTIDE SEQUENCE [LARGE SCALE GENOMIC DNA]</scope>
    <source>
        <strain evidence="11 12">V1-29</strain>
    </source>
</reference>
<keyword evidence="3" id="KW-0050">Antiport</keyword>
<dbReference type="InterPro" id="IPR052180">
    <property type="entry name" value="NhaC_Na-H+_Antiporter"/>
</dbReference>
<keyword evidence="4" id="KW-1003">Cell membrane</keyword>
<evidence type="ECO:0000256" key="6">
    <source>
        <dbReference type="ARBA" id="ARBA00022989"/>
    </source>
</evidence>
<comment type="subcellular location">
    <subcellularLocation>
        <location evidence="1">Cell membrane</location>
        <topology evidence="1">Multi-pass membrane protein</topology>
    </subcellularLocation>
</comment>
<dbReference type="Proteomes" id="UP000234748">
    <property type="component" value="Unassembled WGS sequence"/>
</dbReference>
<evidence type="ECO:0000256" key="9">
    <source>
        <dbReference type="SAM" id="Phobius"/>
    </source>
</evidence>
<keyword evidence="2" id="KW-0813">Transport</keyword>
<evidence type="ECO:0000256" key="1">
    <source>
        <dbReference type="ARBA" id="ARBA00004651"/>
    </source>
</evidence>
<dbReference type="InterPro" id="IPR004770">
    <property type="entry name" value="Na/H_antiport_NhaC"/>
</dbReference>
<keyword evidence="7 9" id="KW-0472">Membrane</keyword>
<dbReference type="Pfam" id="PF03553">
    <property type="entry name" value="Na_H_antiporter"/>
    <property type="match status" value="1"/>
</dbReference>
<name>A0A2N5M3Q0_9BACI</name>
<feature type="domain" description="Na+/H+ antiporter NhaC-like C-terminal" evidence="10">
    <location>
        <begin position="162"/>
        <end position="454"/>
    </location>
</feature>
<keyword evidence="5 9" id="KW-0812">Transmembrane</keyword>
<feature type="transmembrane region" description="Helical" evidence="9">
    <location>
        <begin position="66"/>
        <end position="91"/>
    </location>
</feature>
<comment type="caution">
    <text evidence="11">The sequence shown here is derived from an EMBL/GenBank/DDBJ whole genome shotgun (WGS) entry which is preliminary data.</text>
</comment>
<feature type="transmembrane region" description="Helical" evidence="9">
    <location>
        <begin position="194"/>
        <end position="212"/>
    </location>
</feature>
<comment type="similarity">
    <text evidence="8">Belongs to the NhaC Na(+)/H(+) (TC 2.A.35) antiporter family.</text>
</comment>
<dbReference type="EMBL" id="PGUY01000048">
    <property type="protein sequence ID" value="PLT28988.1"/>
    <property type="molecule type" value="Genomic_DNA"/>
</dbReference>
<evidence type="ECO:0000256" key="5">
    <source>
        <dbReference type="ARBA" id="ARBA00022692"/>
    </source>
</evidence>
<evidence type="ECO:0000256" key="7">
    <source>
        <dbReference type="ARBA" id="ARBA00023136"/>
    </source>
</evidence>
<dbReference type="NCBIfam" id="TIGR00931">
    <property type="entry name" value="antiport_nhaC"/>
    <property type="match status" value="1"/>
</dbReference>
<dbReference type="InterPro" id="IPR018461">
    <property type="entry name" value="Na/H_Antiport_NhaC-like_C"/>
</dbReference>
<dbReference type="PANTHER" id="PTHR33451:SF6">
    <property type="entry name" value="NA(+)_H(+) ANTIPORTER NHAC"/>
    <property type="match status" value="1"/>
</dbReference>
<evidence type="ECO:0000256" key="3">
    <source>
        <dbReference type="ARBA" id="ARBA00022449"/>
    </source>
</evidence>
<dbReference type="AlphaFoldDB" id="A0A2N5M3Q0"/>
<dbReference type="RefSeq" id="WP_101643928.1">
    <property type="nucleotide sequence ID" value="NZ_PGUY01000048.1"/>
</dbReference>
<feature type="transmembrane region" description="Helical" evidence="9">
    <location>
        <begin position="237"/>
        <end position="253"/>
    </location>
</feature>
<feature type="transmembrane region" description="Helical" evidence="9">
    <location>
        <begin position="314"/>
        <end position="336"/>
    </location>
</feature>
<dbReference type="GO" id="GO:0005886">
    <property type="term" value="C:plasma membrane"/>
    <property type="evidence" value="ECO:0007669"/>
    <property type="project" value="UniProtKB-SubCell"/>
</dbReference>
<feature type="transmembrane region" description="Helical" evidence="9">
    <location>
        <begin position="37"/>
        <end position="54"/>
    </location>
</feature>
<organism evidence="11 12">
    <name type="scientific">Peribacillus deserti</name>
    <dbReference type="NCBI Taxonomy" id="673318"/>
    <lineage>
        <taxon>Bacteria</taxon>
        <taxon>Bacillati</taxon>
        <taxon>Bacillota</taxon>
        <taxon>Bacilli</taxon>
        <taxon>Bacillales</taxon>
        <taxon>Bacillaceae</taxon>
        <taxon>Peribacillus</taxon>
    </lineage>
</organism>
<protein>
    <submittedName>
        <fullName evidence="11">Na+/H+ antiporter NhaC</fullName>
    </submittedName>
</protein>
<sequence>MLAEQSILKLSFKEACLILIIILAVISFGIIGLKMTPHLPIIAAVIVLLLYGKLKGIRFSELEKAMAQGAFSAIGAIYIFIFIGILISSWMLSGTIPTIMYFGFKFLNGSAFYAIAFLIASLVGLCIGSSFTTSATIGVAFIGMAGAMDLSIAITAGAIVSGAYLGDKMSPLSDTCNLASETVGVNLFEHVRNMLWTTVPGFIISFGVYYWLSPKMNAGGVNEIETFLSSLQKETNISFFSLIPFFVVALMALKKEPAVPTLSAGIVSSLIIAFSVDSSVTLGSAGQVLYSGFKLESGIKELDSILSRGGIESMMFSISLVLLALGMGGLLFKLGIIPSLLEKAAEKLIGAGRLIMATVFTSIGVNVLIGEQYLSILLPGKTFQSSYEKTGLTKKTLARALEDGGTVVNPLIPWGVSGVFLTQVLGVSTMDYAPFAFFCLLCPLLSILSGFSGIGISFRKPEPAIPGKVLMSK</sequence>
<keyword evidence="6 9" id="KW-1133">Transmembrane helix</keyword>
<feature type="transmembrane region" description="Helical" evidence="9">
    <location>
        <begin position="111"/>
        <end position="132"/>
    </location>
</feature>
<feature type="transmembrane region" description="Helical" evidence="9">
    <location>
        <begin position="348"/>
        <end position="369"/>
    </location>
</feature>
<evidence type="ECO:0000256" key="4">
    <source>
        <dbReference type="ARBA" id="ARBA00022475"/>
    </source>
</evidence>
<feature type="transmembrane region" description="Helical" evidence="9">
    <location>
        <begin position="435"/>
        <end position="458"/>
    </location>
</feature>
<feature type="transmembrane region" description="Helical" evidence="9">
    <location>
        <begin position="139"/>
        <end position="165"/>
    </location>
</feature>
<keyword evidence="12" id="KW-1185">Reference proteome</keyword>
<accession>A0A2N5M3Q0</accession>
<evidence type="ECO:0000259" key="10">
    <source>
        <dbReference type="Pfam" id="PF03553"/>
    </source>
</evidence>
<evidence type="ECO:0000313" key="11">
    <source>
        <dbReference type="EMBL" id="PLT28988.1"/>
    </source>
</evidence>